<dbReference type="GO" id="GO:0004730">
    <property type="term" value="F:pseudouridylate synthase activity"/>
    <property type="evidence" value="ECO:0007669"/>
    <property type="project" value="TreeGrafter"/>
</dbReference>
<reference evidence="3 4" key="1">
    <citation type="journal article" date="2012" name="J. Bacteriol.">
        <title>Draft Genome Sequence of Mesorhizobium alhagi CCNWXJ12-2T, a Novel Salt-Resistant Species Isolated from the Desert of Northwestern China.</title>
        <authorList>
            <person name="Zhou M."/>
            <person name="Chen W."/>
            <person name="Chen H."/>
            <person name="Wei G."/>
        </authorList>
    </citation>
    <scope>NUCLEOTIDE SEQUENCE [LARGE SCALE GENOMIC DNA]</scope>
    <source>
        <strain evidence="3 4">CCNWXJ12-2</strain>
    </source>
</reference>
<dbReference type="GO" id="GO:0046872">
    <property type="term" value="F:metal ion binding"/>
    <property type="evidence" value="ECO:0007669"/>
    <property type="project" value="UniProtKB-KW"/>
</dbReference>
<dbReference type="GO" id="GO:0005737">
    <property type="term" value="C:cytoplasm"/>
    <property type="evidence" value="ECO:0007669"/>
    <property type="project" value="TreeGrafter"/>
</dbReference>
<feature type="domain" description="Carbohydrate kinase PfkB" evidence="2">
    <location>
        <begin position="5"/>
        <end position="290"/>
    </location>
</feature>
<dbReference type="Gene3D" id="3.40.1190.20">
    <property type="match status" value="1"/>
</dbReference>
<protein>
    <submittedName>
        <fullName evidence="3">PfkB domain-containing protein</fullName>
    </submittedName>
</protein>
<evidence type="ECO:0000256" key="1">
    <source>
        <dbReference type="ARBA" id="ARBA00022723"/>
    </source>
</evidence>
<sequence length="324" mass="33000">MSFPKILAVGGAHIDRRGQVTGAYVAGASNPGVMAEDVGGGAFNALRNAVRRGASGAIMSVRGGDAAGETVSRAILDAGIADLSAIFLDRTTPSYTALLDRDGDVIAALADMALYEIAFAKQLRRANFRAAVTEADALLCDANLSADALARLARLASGKPLFAIAISPAKVVRLSGILETLSCLFMNFREAACLAGLPGDARVDDVVPRLRGMGLSSAIVSHGGAPTAAFDRSALFSIKPPRPRKIVDVTGAGDALAGATMVALLRGLSLGEALRDGMAAAMLAVESPASAPEFSAGDFTAALALVPKTEALHQGGKIGETNDA</sequence>
<dbReference type="EMBL" id="AHAM01000122">
    <property type="protein sequence ID" value="EHK56479.1"/>
    <property type="molecule type" value="Genomic_DNA"/>
</dbReference>
<name>H0HS54_9HYPH</name>
<dbReference type="PANTHER" id="PTHR42909:SF1">
    <property type="entry name" value="CARBOHYDRATE KINASE PFKB DOMAIN-CONTAINING PROTEIN"/>
    <property type="match status" value="1"/>
</dbReference>
<dbReference type="CDD" id="cd01941">
    <property type="entry name" value="YeiC_kinase_like"/>
    <property type="match status" value="1"/>
</dbReference>
<proteinExistence type="predicted"/>
<dbReference type="Pfam" id="PF00294">
    <property type="entry name" value="PfkB"/>
    <property type="match status" value="1"/>
</dbReference>
<dbReference type="SUPFAM" id="SSF53613">
    <property type="entry name" value="Ribokinase-like"/>
    <property type="match status" value="1"/>
</dbReference>
<evidence type="ECO:0000259" key="2">
    <source>
        <dbReference type="Pfam" id="PF00294"/>
    </source>
</evidence>
<gene>
    <name evidence="3" type="ORF">MAXJ12_14960</name>
</gene>
<accession>H0HS54</accession>
<dbReference type="GO" id="GO:0016798">
    <property type="term" value="F:hydrolase activity, acting on glycosyl bonds"/>
    <property type="evidence" value="ECO:0007669"/>
    <property type="project" value="TreeGrafter"/>
</dbReference>
<dbReference type="InterPro" id="IPR011611">
    <property type="entry name" value="PfkB_dom"/>
</dbReference>
<dbReference type="InterPro" id="IPR029056">
    <property type="entry name" value="Ribokinase-like"/>
</dbReference>
<dbReference type="RefSeq" id="WP_008836614.1">
    <property type="nucleotide sequence ID" value="NZ_AHAM01000122.1"/>
</dbReference>
<dbReference type="AlphaFoldDB" id="H0HS54"/>
<organism evidence="3 4">
    <name type="scientific">Mesorhizobium alhagi CCNWXJ12-2</name>
    <dbReference type="NCBI Taxonomy" id="1107882"/>
    <lineage>
        <taxon>Bacteria</taxon>
        <taxon>Pseudomonadati</taxon>
        <taxon>Pseudomonadota</taxon>
        <taxon>Alphaproteobacteria</taxon>
        <taxon>Hyphomicrobiales</taxon>
        <taxon>Phyllobacteriaceae</taxon>
        <taxon>Allomesorhizobium</taxon>
    </lineage>
</organism>
<dbReference type="PATRIC" id="fig|1107882.3.peg.2918"/>
<dbReference type="Proteomes" id="UP000003250">
    <property type="component" value="Unassembled WGS sequence"/>
</dbReference>
<dbReference type="OrthoDB" id="9806249at2"/>
<keyword evidence="1" id="KW-0479">Metal-binding</keyword>
<evidence type="ECO:0000313" key="3">
    <source>
        <dbReference type="EMBL" id="EHK56479.1"/>
    </source>
</evidence>
<evidence type="ECO:0000313" key="4">
    <source>
        <dbReference type="Proteomes" id="UP000003250"/>
    </source>
</evidence>
<keyword evidence="4" id="KW-1185">Reference proteome</keyword>
<dbReference type="PANTHER" id="PTHR42909">
    <property type="entry name" value="ZGC:136858"/>
    <property type="match status" value="1"/>
</dbReference>